<evidence type="ECO:0000313" key="2">
    <source>
        <dbReference type="WBParaSite" id="HPLM_0000009101-mRNA-1"/>
    </source>
</evidence>
<keyword evidence="1" id="KW-1133">Transmembrane helix</keyword>
<name>A0A0N4VS32_HAEPC</name>
<organism evidence="2">
    <name type="scientific">Haemonchus placei</name>
    <name type="common">Barber's pole worm</name>
    <dbReference type="NCBI Taxonomy" id="6290"/>
    <lineage>
        <taxon>Eukaryota</taxon>
        <taxon>Metazoa</taxon>
        <taxon>Ecdysozoa</taxon>
        <taxon>Nematoda</taxon>
        <taxon>Chromadorea</taxon>
        <taxon>Rhabditida</taxon>
        <taxon>Rhabditina</taxon>
        <taxon>Rhabditomorpha</taxon>
        <taxon>Strongyloidea</taxon>
        <taxon>Trichostrongylidae</taxon>
        <taxon>Haemonchus</taxon>
    </lineage>
</organism>
<reference evidence="2" key="1">
    <citation type="submission" date="2017-02" db="UniProtKB">
        <authorList>
            <consortium name="WormBaseParasite"/>
        </authorList>
    </citation>
    <scope>IDENTIFICATION</scope>
</reference>
<dbReference type="AlphaFoldDB" id="A0A0N4VS32"/>
<protein>
    <submittedName>
        <fullName evidence="2">Cyclin</fullName>
    </submittedName>
</protein>
<dbReference type="WBParaSite" id="HPLM_0000009101-mRNA-1">
    <property type="protein sequence ID" value="HPLM_0000009101-mRNA-1"/>
    <property type="gene ID" value="HPLM_0000009101"/>
</dbReference>
<accession>A0A0N4VS32</accession>
<keyword evidence="1" id="KW-0812">Transmembrane</keyword>
<keyword evidence="1" id="KW-0472">Membrane</keyword>
<sequence>MYSFNGENKFNVFKKSFIKGCKETAMRSPRNHLILSSQECFFGVLLLTSSVLSENDNIDSIYKAIKDITGLDRSYFMKINEDIIAMRQGKQVKPDIHIQKKQRDFLKALNSLPLDASTFIASVCFSLFCFIFRIFSLHLWSFYRTSMSLSRREKEARAEKRHTCELLTLENPHPLGWMGNCSREMKGKPSLSSCLRHCTLVSSNQLNFS</sequence>
<feature type="transmembrane region" description="Helical" evidence="1">
    <location>
        <begin position="119"/>
        <end position="143"/>
    </location>
</feature>
<proteinExistence type="predicted"/>
<evidence type="ECO:0000256" key="1">
    <source>
        <dbReference type="SAM" id="Phobius"/>
    </source>
</evidence>